<sequence length="83" mass="9390">MTDPNKPGLSYKARRRWALVILLLGMPIYIIMVVFILSLLNRPPIWLELLVYIGLGIAWVLPFKAVFRGVGQADPDAPDDRNT</sequence>
<evidence type="ECO:0000256" key="1">
    <source>
        <dbReference type="SAM" id="Phobius"/>
    </source>
</evidence>
<dbReference type="RefSeq" id="WP_085796788.1">
    <property type="nucleotide sequence ID" value="NZ_FWFO01000002.1"/>
</dbReference>
<evidence type="ECO:0008006" key="4">
    <source>
        <dbReference type="Google" id="ProtNLM"/>
    </source>
</evidence>
<evidence type="ECO:0000313" key="2">
    <source>
        <dbReference type="EMBL" id="SLN57706.1"/>
    </source>
</evidence>
<accession>A0A1Y5T7T8</accession>
<dbReference type="OrthoDB" id="7510023at2"/>
<dbReference type="Pfam" id="PF11003">
    <property type="entry name" value="DUF2842"/>
    <property type="match status" value="1"/>
</dbReference>
<dbReference type="EMBL" id="FWFO01000002">
    <property type="protein sequence ID" value="SLN57706.1"/>
    <property type="molecule type" value="Genomic_DNA"/>
</dbReference>
<keyword evidence="3" id="KW-1185">Reference proteome</keyword>
<organism evidence="2 3">
    <name type="scientific">Falsiruegeria litorea R37</name>
    <dbReference type="NCBI Taxonomy" id="1200284"/>
    <lineage>
        <taxon>Bacteria</taxon>
        <taxon>Pseudomonadati</taxon>
        <taxon>Pseudomonadota</taxon>
        <taxon>Alphaproteobacteria</taxon>
        <taxon>Rhodobacterales</taxon>
        <taxon>Roseobacteraceae</taxon>
        <taxon>Falsiruegeria</taxon>
    </lineage>
</organism>
<proteinExistence type="predicted"/>
<feature type="transmembrane region" description="Helical" evidence="1">
    <location>
        <begin position="17"/>
        <end position="39"/>
    </location>
</feature>
<name>A0A1Y5T7T8_9RHOB</name>
<dbReference type="AlphaFoldDB" id="A0A1Y5T7T8"/>
<keyword evidence="1" id="KW-0472">Membrane</keyword>
<dbReference type="InterPro" id="IPR021265">
    <property type="entry name" value="DUF2842"/>
</dbReference>
<evidence type="ECO:0000313" key="3">
    <source>
        <dbReference type="Proteomes" id="UP000193077"/>
    </source>
</evidence>
<reference evidence="2 3" key="1">
    <citation type="submission" date="2017-03" db="EMBL/GenBank/DDBJ databases">
        <authorList>
            <person name="Afonso C.L."/>
            <person name="Miller P.J."/>
            <person name="Scott M.A."/>
            <person name="Spackman E."/>
            <person name="Goraichik I."/>
            <person name="Dimitrov K.M."/>
            <person name="Suarez D.L."/>
            <person name="Swayne D.E."/>
        </authorList>
    </citation>
    <scope>NUCLEOTIDE SEQUENCE [LARGE SCALE GENOMIC DNA]</scope>
    <source>
        <strain evidence="2 3">CECT 7639</strain>
    </source>
</reference>
<gene>
    <name evidence="2" type="ORF">TRL7639_03152</name>
</gene>
<keyword evidence="1" id="KW-0812">Transmembrane</keyword>
<feature type="transmembrane region" description="Helical" evidence="1">
    <location>
        <begin position="45"/>
        <end position="63"/>
    </location>
</feature>
<keyword evidence="1" id="KW-1133">Transmembrane helix</keyword>
<dbReference type="Proteomes" id="UP000193077">
    <property type="component" value="Unassembled WGS sequence"/>
</dbReference>
<protein>
    <recommendedName>
        <fullName evidence="4">DUF2842 domain-containing protein</fullName>
    </recommendedName>
</protein>